<organism evidence="1 2">
    <name type="scientific">Aromia moschata</name>
    <dbReference type="NCBI Taxonomy" id="1265417"/>
    <lineage>
        <taxon>Eukaryota</taxon>
        <taxon>Metazoa</taxon>
        <taxon>Ecdysozoa</taxon>
        <taxon>Arthropoda</taxon>
        <taxon>Hexapoda</taxon>
        <taxon>Insecta</taxon>
        <taxon>Pterygota</taxon>
        <taxon>Neoptera</taxon>
        <taxon>Endopterygota</taxon>
        <taxon>Coleoptera</taxon>
        <taxon>Polyphaga</taxon>
        <taxon>Cucujiformia</taxon>
        <taxon>Chrysomeloidea</taxon>
        <taxon>Cerambycidae</taxon>
        <taxon>Cerambycinae</taxon>
        <taxon>Callichromatini</taxon>
        <taxon>Aromia</taxon>
    </lineage>
</organism>
<name>A0AAV8YW61_9CUCU</name>
<protein>
    <submittedName>
        <fullName evidence="1">Uncharacterized protein</fullName>
    </submittedName>
</protein>
<evidence type="ECO:0000313" key="2">
    <source>
        <dbReference type="Proteomes" id="UP001162162"/>
    </source>
</evidence>
<dbReference type="EMBL" id="JAPWTK010000041">
    <property type="protein sequence ID" value="KAJ8954946.1"/>
    <property type="molecule type" value="Genomic_DNA"/>
</dbReference>
<sequence>YPVLQSHRKIGHRVYIEVNTLSTILACTDTYEVCKLSNETGNVAPDLATLRRRDLEGCAFKK</sequence>
<proteinExistence type="predicted"/>
<dbReference type="AlphaFoldDB" id="A0AAV8YW61"/>
<gene>
    <name evidence="1" type="ORF">NQ318_000376</name>
</gene>
<accession>A0AAV8YW61</accession>
<feature type="non-terminal residue" evidence="1">
    <location>
        <position position="1"/>
    </location>
</feature>
<comment type="caution">
    <text evidence="1">The sequence shown here is derived from an EMBL/GenBank/DDBJ whole genome shotgun (WGS) entry which is preliminary data.</text>
</comment>
<reference evidence="1" key="1">
    <citation type="journal article" date="2023" name="Insect Mol. Biol.">
        <title>Genome sequencing provides insights into the evolution of gene families encoding plant cell wall-degrading enzymes in longhorned beetles.</title>
        <authorList>
            <person name="Shin N.R."/>
            <person name="Okamura Y."/>
            <person name="Kirsch R."/>
            <person name="Pauchet Y."/>
        </authorList>
    </citation>
    <scope>NUCLEOTIDE SEQUENCE</scope>
    <source>
        <strain evidence="1">AMC_N1</strain>
    </source>
</reference>
<evidence type="ECO:0000313" key="1">
    <source>
        <dbReference type="EMBL" id="KAJ8954946.1"/>
    </source>
</evidence>
<dbReference type="Proteomes" id="UP001162162">
    <property type="component" value="Unassembled WGS sequence"/>
</dbReference>
<keyword evidence="2" id="KW-1185">Reference proteome</keyword>